<dbReference type="InterPro" id="IPR021109">
    <property type="entry name" value="Peptidase_aspartic_dom_sf"/>
</dbReference>
<evidence type="ECO:0000313" key="3">
    <source>
        <dbReference type="EMBL" id="KAF5335847.1"/>
    </source>
</evidence>
<dbReference type="EMBL" id="JAACJM010000236">
    <property type="protein sequence ID" value="KAF5335847.1"/>
    <property type="molecule type" value="Genomic_DNA"/>
</dbReference>
<dbReference type="OrthoDB" id="5535068at2759"/>
<organism evidence="3 4">
    <name type="scientific">Tetrapyrgos nigripes</name>
    <dbReference type="NCBI Taxonomy" id="182062"/>
    <lineage>
        <taxon>Eukaryota</taxon>
        <taxon>Fungi</taxon>
        <taxon>Dikarya</taxon>
        <taxon>Basidiomycota</taxon>
        <taxon>Agaricomycotina</taxon>
        <taxon>Agaricomycetes</taxon>
        <taxon>Agaricomycetidae</taxon>
        <taxon>Agaricales</taxon>
        <taxon>Marasmiineae</taxon>
        <taxon>Marasmiaceae</taxon>
        <taxon>Tetrapyrgos</taxon>
    </lineage>
</organism>
<feature type="compositionally biased region" description="Basic residues" evidence="1">
    <location>
        <begin position="1"/>
        <end position="13"/>
    </location>
</feature>
<name>A0A8H5FGM1_9AGAR</name>
<dbReference type="Proteomes" id="UP000559256">
    <property type="component" value="Unassembled WGS sequence"/>
</dbReference>
<evidence type="ECO:0000259" key="2">
    <source>
        <dbReference type="Pfam" id="PF13352"/>
    </source>
</evidence>
<feature type="compositionally biased region" description="Polar residues" evidence="1">
    <location>
        <begin position="290"/>
        <end position="305"/>
    </location>
</feature>
<feature type="domain" description="DUF4100" evidence="2">
    <location>
        <begin position="107"/>
        <end position="374"/>
    </location>
</feature>
<feature type="compositionally biased region" description="Low complexity" evidence="1">
    <location>
        <begin position="253"/>
        <end position="264"/>
    </location>
</feature>
<sequence length="516" mass="56117">MKTHANHQQHQRPRNWTSSGNTGSSKTKDQYKTHMDSITRQLEQLTLALQASNQLAITQRGGAPDPTIARYCFVCGMIHIYANNPNHCPATEGLVNERLIAYSQSKRRYTLPNGEELPQVPDGQTGGLAAYLRGQAANIGASSKGQTPRAAGTSMRSDFKCDTPHQASSGTVGCLGLSDEYGHSILGGSAFALSSFPGDTFTADPALCLGTDTSNRYNPISRPNKGKQKAMEDPPNRQTFQHPGMNAAPAPPTTTTQQNPKPAQHLSKPAVTEIPPLNNPINCQDGWRASQPSNKANCTPTQQDVSMRDETKKPTVTGPQYHFTSDLQENFKVRDVWDNLLKQKVQVTIEELIGGSPALQKIVTDSTRTRRKYVGNREASASALSSYDLVEGGLDPTVSGDLMIDVDCDKEQLAEFLVHYSSAIMCMPAKKFFAMVTGVMDVKINGVVFRAMIDTGLELNVSGPDIPEKGKISLDFEGMKWSLKGIHGGPERLAGVMTDVPIQLGSHKFPHHVFVC</sequence>
<dbReference type="AlphaFoldDB" id="A0A8H5FGM1"/>
<protein>
    <recommendedName>
        <fullName evidence="2">DUF4100 domain-containing protein</fullName>
    </recommendedName>
</protein>
<accession>A0A8H5FGM1</accession>
<evidence type="ECO:0000256" key="1">
    <source>
        <dbReference type="SAM" id="MobiDB-lite"/>
    </source>
</evidence>
<dbReference type="CDD" id="cd00303">
    <property type="entry name" value="retropepsin_like"/>
    <property type="match status" value="1"/>
</dbReference>
<comment type="caution">
    <text evidence="3">The sequence shown here is derived from an EMBL/GenBank/DDBJ whole genome shotgun (WGS) entry which is preliminary data.</text>
</comment>
<keyword evidence="4" id="KW-1185">Reference proteome</keyword>
<feature type="region of interest" description="Disordered" evidence="1">
    <location>
        <begin position="140"/>
        <end position="162"/>
    </location>
</feature>
<proteinExistence type="predicted"/>
<dbReference type="SUPFAM" id="SSF50630">
    <property type="entry name" value="Acid proteases"/>
    <property type="match status" value="1"/>
</dbReference>
<dbReference type="Gene3D" id="2.40.70.10">
    <property type="entry name" value="Acid Proteases"/>
    <property type="match status" value="1"/>
</dbReference>
<reference evidence="3 4" key="1">
    <citation type="journal article" date="2020" name="ISME J.">
        <title>Uncovering the hidden diversity of litter-decomposition mechanisms in mushroom-forming fungi.</title>
        <authorList>
            <person name="Floudas D."/>
            <person name="Bentzer J."/>
            <person name="Ahren D."/>
            <person name="Johansson T."/>
            <person name="Persson P."/>
            <person name="Tunlid A."/>
        </authorList>
    </citation>
    <scope>NUCLEOTIDE SEQUENCE [LARGE SCALE GENOMIC DNA]</scope>
    <source>
        <strain evidence="3 4">CBS 291.85</strain>
    </source>
</reference>
<evidence type="ECO:0000313" key="4">
    <source>
        <dbReference type="Proteomes" id="UP000559256"/>
    </source>
</evidence>
<dbReference type="InterPro" id="IPR025165">
    <property type="entry name" value="DUF4100"/>
</dbReference>
<feature type="region of interest" description="Disordered" evidence="1">
    <location>
        <begin position="1"/>
        <end position="33"/>
    </location>
</feature>
<dbReference type="Pfam" id="PF13352">
    <property type="entry name" value="DUF4100"/>
    <property type="match status" value="1"/>
</dbReference>
<feature type="region of interest" description="Disordered" evidence="1">
    <location>
        <begin position="209"/>
        <end position="320"/>
    </location>
</feature>
<gene>
    <name evidence="3" type="ORF">D9758_016695</name>
</gene>